<dbReference type="InterPro" id="IPR014729">
    <property type="entry name" value="Rossmann-like_a/b/a_fold"/>
</dbReference>
<keyword evidence="2" id="KW-0547">Nucleotide-binding</keyword>
<comment type="similarity">
    <text evidence="1">Belongs to the universal stress protein A family.</text>
</comment>
<evidence type="ECO:0000313" key="5">
    <source>
        <dbReference type="EMBL" id="SMO49675.1"/>
    </source>
</evidence>
<dbReference type="GO" id="GO:0005524">
    <property type="term" value="F:ATP binding"/>
    <property type="evidence" value="ECO:0007669"/>
    <property type="project" value="UniProtKB-KW"/>
</dbReference>
<dbReference type="EMBL" id="FXTK01000003">
    <property type="protein sequence ID" value="SMO49675.1"/>
    <property type="molecule type" value="Genomic_DNA"/>
</dbReference>
<sequence>MRRYLVASDLSARSAQAVARGVQLALASHDAELTLLHVTDDAGPDRPEACDLLRAQLPKGAPPGIRCIANPGDPDEVILRVAEELGVDLVVMGIPRARRFPQALAGTTAERVLSAIRKPVAVIRRDADRPWNRVMLAAEEDAATVAVIAGGTALGLWQGADLTVLHATNLPAPSGLRTAGLSSVDLQRIDMLAMGELEHRLRRRFSARLTDAAHLDFAMRHGAAAQAILDQQKQDHFDLVVMGSHGQGTLSRLICGSTSAEIIRDLDTDLICLPEP</sequence>
<dbReference type="Proteomes" id="UP000319014">
    <property type="component" value="Unassembled WGS sequence"/>
</dbReference>
<keyword evidence="3" id="KW-0067">ATP-binding</keyword>
<dbReference type="SUPFAM" id="SSF52402">
    <property type="entry name" value="Adenine nucleotide alpha hydrolases-like"/>
    <property type="match status" value="2"/>
</dbReference>
<reference evidence="5 6" key="1">
    <citation type="submission" date="2017-05" db="EMBL/GenBank/DDBJ databases">
        <authorList>
            <person name="Varghese N."/>
            <person name="Submissions S."/>
        </authorList>
    </citation>
    <scope>NUCLEOTIDE SEQUENCE [LARGE SCALE GENOMIC DNA]</scope>
    <source>
        <strain evidence="5 6">DSM 100094</strain>
    </source>
</reference>
<feature type="domain" description="UspA" evidence="4">
    <location>
        <begin position="133"/>
        <end position="272"/>
    </location>
</feature>
<dbReference type="AlphaFoldDB" id="A0A521BRI7"/>
<organism evidence="5 6">
    <name type="scientific">Paracoccus laeviglucosivorans</name>
    <dbReference type="NCBI Taxonomy" id="1197861"/>
    <lineage>
        <taxon>Bacteria</taxon>
        <taxon>Pseudomonadati</taxon>
        <taxon>Pseudomonadota</taxon>
        <taxon>Alphaproteobacteria</taxon>
        <taxon>Rhodobacterales</taxon>
        <taxon>Paracoccaceae</taxon>
        <taxon>Paracoccus</taxon>
    </lineage>
</organism>
<dbReference type="CDD" id="cd00293">
    <property type="entry name" value="USP-like"/>
    <property type="match status" value="2"/>
</dbReference>
<dbReference type="InterPro" id="IPR006016">
    <property type="entry name" value="UspA"/>
</dbReference>
<dbReference type="PANTHER" id="PTHR46268:SF27">
    <property type="entry name" value="UNIVERSAL STRESS PROTEIN RV2623"/>
    <property type="match status" value="1"/>
</dbReference>
<dbReference type="Gene3D" id="3.40.50.620">
    <property type="entry name" value="HUPs"/>
    <property type="match status" value="2"/>
</dbReference>
<dbReference type="RefSeq" id="WP_142661956.1">
    <property type="nucleotide sequence ID" value="NZ_FXTK01000003.1"/>
</dbReference>
<dbReference type="PRINTS" id="PR01438">
    <property type="entry name" value="UNVRSLSTRESS"/>
</dbReference>
<evidence type="ECO:0000259" key="4">
    <source>
        <dbReference type="Pfam" id="PF00582"/>
    </source>
</evidence>
<feature type="domain" description="UspA" evidence="4">
    <location>
        <begin position="2"/>
        <end position="124"/>
    </location>
</feature>
<gene>
    <name evidence="5" type="ORF">SAMN06265221_10374</name>
</gene>
<evidence type="ECO:0000256" key="3">
    <source>
        <dbReference type="ARBA" id="ARBA00022840"/>
    </source>
</evidence>
<evidence type="ECO:0000256" key="1">
    <source>
        <dbReference type="ARBA" id="ARBA00008791"/>
    </source>
</evidence>
<dbReference type="PANTHER" id="PTHR46268">
    <property type="entry name" value="STRESS RESPONSE PROTEIN NHAX"/>
    <property type="match status" value="1"/>
</dbReference>
<dbReference type="OrthoDB" id="5564966at2"/>
<protein>
    <submittedName>
        <fullName evidence="5">Nucleotide-binding universal stress protein, UspA family</fullName>
    </submittedName>
</protein>
<evidence type="ECO:0000256" key="2">
    <source>
        <dbReference type="ARBA" id="ARBA00022741"/>
    </source>
</evidence>
<accession>A0A521BRI7</accession>
<dbReference type="Pfam" id="PF00582">
    <property type="entry name" value="Usp"/>
    <property type="match status" value="2"/>
</dbReference>
<dbReference type="InterPro" id="IPR006015">
    <property type="entry name" value="Universal_stress_UspA"/>
</dbReference>
<evidence type="ECO:0000313" key="6">
    <source>
        <dbReference type="Proteomes" id="UP000319014"/>
    </source>
</evidence>
<proteinExistence type="inferred from homology"/>
<keyword evidence="6" id="KW-1185">Reference proteome</keyword>
<name>A0A521BRI7_9RHOB</name>